<dbReference type="Proteomes" id="UP001474421">
    <property type="component" value="Unassembled WGS sequence"/>
</dbReference>
<keyword evidence="6" id="KW-1185">Reference proteome</keyword>
<dbReference type="InterPro" id="IPR023780">
    <property type="entry name" value="Chromo_domain"/>
</dbReference>
<dbReference type="InterPro" id="IPR000953">
    <property type="entry name" value="Chromo/chromo_shadow_dom"/>
</dbReference>
<dbReference type="FunFam" id="2.40.50.40:FF:000007">
    <property type="entry name" value="Chromobox protein homolog 1"/>
    <property type="match status" value="1"/>
</dbReference>
<dbReference type="InterPro" id="IPR023779">
    <property type="entry name" value="Chromodomain_CS"/>
</dbReference>
<dbReference type="PRINTS" id="PR00504">
    <property type="entry name" value="CHROMODOMAIN"/>
</dbReference>
<dbReference type="PROSITE" id="PS50013">
    <property type="entry name" value="CHROMO_2"/>
    <property type="match status" value="1"/>
</dbReference>
<dbReference type="Gene3D" id="2.40.50.40">
    <property type="match status" value="1"/>
</dbReference>
<dbReference type="InterPro" id="IPR017984">
    <property type="entry name" value="Chromo_dom_subgr"/>
</dbReference>
<organism evidence="5 6">
    <name type="scientific">Crotalus adamanteus</name>
    <name type="common">Eastern diamondback rattlesnake</name>
    <dbReference type="NCBI Taxonomy" id="8729"/>
    <lineage>
        <taxon>Eukaryota</taxon>
        <taxon>Metazoa</taxon>
        <taxon>Chordata</taxon>
        <taxon>Craniata</taxon>
        <taxon>Vertebrata</taxon>
        <taxon>Euteleostomi</taxon>
        <taxon>Lepidosauria</taxon>
        <taxon>Squamata</taxon>
        <taxon>Bifurcata</taxon>
        <taxon>Unidentata</taxon>
        <taxon>Episquamata</taxon>
        <taxon>Toxicofera</taxon>
        <taxon>Serpentes</taxon>
        <taxon>Colubroidea</taxon>
        <taxon>Viperidae</taxon>
        <taxon>Crotalinae</taxon>
        <taxon>Crotalus</taxon>
    </lineage>
</organism>
<dbReference type="PANTHER" id="PTHR22812">
    <property type="entry name" value="CHROMOBOX PROTEIN"/>
    <property type="match status" value="1"/>
</dbReference>
<comment type="caution">
    <text evidence="5">The sequence shown here is derived from an EMBL/GenBank/DDBJ whole genome shotgun (WGS) entry which is preliminary data.</text>
</comment>
<evidence type="ECO:0000256" key="3">
    <source>
        <dbReference type="SAM" id="MobiDB-lite"/>
    </source>
</evidence>
<feature type="region of interest" description="Disordered" evidence="3">
    <location>
        <begin position="73"/>
        <end position="100"/>
    </location>
</feature>
<feature type="compositionally biased region" description="Basic and acidic residues" evidence="3">
    <location>
        <begin position="73"/>
        <end position="88"/>
    </location>
</feature>
<evidence type="ECO:0000313" key="6">
    <source>
        <dbReference type="Proteomes" id="UP001474421"/>
    </source>
</evidence>
<proteinExistence type="predicted"/>
<dbReference type="CDD" id="cd18651">
    <property type="entry name" value="CD_HP1alpha_Cbx5"/>
    <property type="match status" value="1"/>
</dbReference>
<protein>
    <submittedName>
        <fullName evidence="5">Chromobox protein 5 like</fullName>
    </submittedName>
</protein>
<dbReference type="Pfam" id="PF00385">
    <property type="entry name" value="Chromo"/>
    <property type="match status" value="1"/>
</dbReference>
<dbReference type="SMART" id="SM00298">
    <property type="entry name" value="CHROMO"/>
    <property type="match status" value="1"/>
</dbReference>
<feature type="region of interest" description="Disordered" evidence="3">
    <location>
        <begin position="137"/>
        <end position="173"/>
    </location>
</feature>
<keyword evidence="2" id="KW-0539">Nucleus</keyword>
<dbReference type="AlphaFoldDB" id="A0AAW1BZ52"/>
<sequence>MGKRNKRTADSSSSEEEEEYVVEKVLDRRVVKGQVEYLLKWKGFSEEHNTWEPDKNLDCPELIAEFMKKYKKMKEGENKPREKSEGTKRKSSLANNNEEIKAKKKREVSILLEGWGWSNSPRGQRCACPRPALLLHPPAAGKPRLTEPAGASRHTGPQAEKPGSHGSCSPPASICPRPELNAPGWLDRLESAGRWQLPRDEEWVLPMSAGEVAWRLCAQSSPTPAWHGKRNSPTCVQPNPCRAFFCTPPAARIVLPTPLGKGLCCPERAAGMPQKGLCHPERAAGTLQKGLCCPERLCGCVKRPLLPRTGRWALQKGLCHPERLWGGAKRPAAQNGPLGCCRKASAAQNGWGGGREITLQA</sequence>
<dbReference type="GO" id="GO:0005634">
    <property type="term" value="C:nucleus"/>
    <property type="evidence" value="ECO:0007669"/>
    <property type="project" value="UniProtKB-SubCell"/>
</dbReference>
<reference evidence="5 6" key="1">
    <citation type="journal article" date="2024" name="Proc. Natl. Acad. Sci. U.S.A.">
        <title>The genetic regulatory architecture and epigenomic basis for age-related changes in rattlesnake venom.</title>
        <authorList>
            <person name="Hogan M.P."/>
            <person name="Holding M.L."/>
            <person name="Nystrom G.S."/>
            <person name="Colston T.J."/>
            <person name="Bartlett D.A."/>
            <person name="Mason A.J."/>
            <person name="Ellsworth S.A."/>
            <person name="Rautsaw R.M."/>
            <person name="Lawrence K.C."/>
            <person name="Strickland J.L."/>
            <person name="He B."/>
            <person name="Fraser P."/>
            <person name="Margres M.J."/>
            <person name="Gilbert D.M."/>
            <person name="Gibbs H.L."/>
            <person name="Parkinson C.L."/>
            <person name="Rokyta D.R."/>
        </authorList>
    </citation>
    <scope>NUCLEOTIDE SEQUENCE [LARGE SCALE GENOMIC DNA]</scope>
    <source>
        <strain evidence="5">DRR0105</strain>
    </source>
</reference>
<evidence type="ECO:0000256" key="2">
    <source>
        <dbReference type="ARBA" id="ARBA00023242"/>
    </source>
</evidence>
<dbReference type="SUPFAM" id="SSF54160">
    <property type="entry name" value="Chromo domain-like"/>
    <property type="match status" value="1"/>
</dbReference>
<accession>A0AAW1BZ52</accession>
<evidence type="ECO:0000313" key="5">
    <source>
        <dbReference type="EMBL" id="KAK9407345.1"/>
    </source>
</evidence>
<dbReference type="PROSITE" id="PS00598">
    <property type="entry name" value="CHROMO_1"/>
    <property type="match status" value="1"/>
</dbReference>
<dbReference type="InterPro" id="IPR016197">
    <property type="entry name" value="Chromo-like_dom_sf"/>
</dbReference>
<dbReference type="InterPro" id="IPR051219">
    <property type="entry name" value="Heterochromatin_chromo-domain"/>
</dbReference>
<feature type="domain" description="Chromo" evidence="4">
    <location>
        <begin position="20"/>
        <end position="78"/>
    </location>
</feature>
<evidence type="ECO:0000259" key="4">
    <source>
        <dbReference type="PROSITE" id="PS50013"/>
    </source>
</evidence>
<evidence type="ECO:0000256" key="1">
    <source>
        <dbReference type="ARBA" id="ARBA00004123"/>
    </source>
</evidence>
<comment type="subcellular location">
    <subcellularLocation>
        <location evidence="1">Nucleus</location>
    </subcellularLocation>
</comment>
<dbReference type="EMBL" id="JAOTOJ010000002">
    <property type="protein sequence ID" value="KAK9407345.1"/>
    <property type="molecule type" value="Genomic_DNA"/>
</dbReference>
<gene>
    <name evidence="5" type="ORF">NXF25_006119</name>
</gene>
<name>A0AAW1BZ52_CROAD</name>